<feature type="transmembrane region" description="Helical" evidence="2">
    <location>
        <begin position="194"/>
        <end position="214"/>
    </location>
</feature>
<gene>
    <name evidence="3" type="ORF">EOT05_00915</name>
</gene>
<protein>
    <submittedName>
        <fullName evidence="3">Uncharacterized protein</fullName>
    </submittedName>
</protein>
<reference evidence="3" key="1">
    <citation type="submission" date="2019-01" db="EMBL/GenBank/DDBJ databases">
        <title>Genomic signatures and co-occurrence patterns of the ultra-small Saccharimodia (Patescibacteria phylum) suggest a symbiotic lifestyle.</title>
        <authorList>
            <person name="Lemos L."/>
            <person name="Medeiros J."/>
            <person name="Andreote F."/>
            <person name="Fernandes G."/>
            <person name="Varani A."/>
            <person name="Oliveira G."/>
            <person name="Pylro V."/>
        </authorList>
    </citation>
    <scope>NUCLEOTIDE SEQUENCE [LARGE SCALE GENOMIC DNA]</scope>
    <source>
        <strain evidence="3">AMD02</strain>
    </source>
</reference>
<organism evidence="3 4">
    <name type="scientific">Candidatus Microsaccharimonas sossegonensis</name>
    <dbReference type="NCBI Taxonomy" id="2506948"/>
    <lineage>
        <taxon>Bacteria</taxon>
        <taxon>Candidatus Saccharimonadota</taxon>
        <taxon>Candidatus Saccharimonadia</taxon>
        <taxon>Candidatus Saccharimonadales</taxon>
        <taxon>Candidatus Saccharimonadaceae</taxon>
        <taxon>Candidatus Microsaccharimonas</taxon>
    </lineage>
</organism>
<accession>A0A4Q0AGM9</accession>
<keyword evidence="2" id="KW-0472">Membrane</keyword>
<feature type="compositionally biased region" description="Polar residues" evidence="1">
    <location>
        <begin position="137"/>
        <end position="159"/>
    </location>
</feature>
<proteinExistence type="predicted"/>
<keyword evidence="2" id="KW-1133">Transmembrane helix</keyword>
<comment type="caution">
    <text evidence="3">The sequence shown here is derived from an EMBL/GenBank/DDBJ whole genome shotgun (WGS) entry which is preliminary data.</text>
</comment>
<feature type="transmembrane region" description="Helical" evidence="2">
    <location>
        <begin position="36"/>
        <end position="59"/>
    </location>
</feature>
<dbReference type="EMBL" id="SCKX01000001">
    <property type="protein sequence ID" value="RWZ78311.1"/>
    <property type="molecule type" value="Genomic_DNA"/>
</dbReference>
<dbReference type="AlphaFoldDB" id="A0A4Q0AGM9"/>
<evidence type="ECO:0000313" key="4">
    <source>
        <dbReference type="Proteomes" id="UP000289257"/>
    </source>
</evidence>
<feature type="compositionally biased region" description="Polar residues" evidence="1">
    <location>
        <begin position="69"/>
        <end position="116"/>
    </location>
</feature>
<evidence type="ECO:0000313" key="3">
    <source>
        <dbReference type="EMBL" id="RWZ78311.1"/>
    </source>
</evidence>
<sequence>MNLTIPTRAKSSTSSWSRQLRGSSSRKILRAGRKRYIFSIITAALLTGTVIAGSIGSVVQVASARDNFSPQNSHDQLNSPQNQSRGEIRNGNSAETKAPTPTNTKTQTALSSNNAPVQPATTTPARKPTPTASPSPMQTVTSQVTPVEPQTSKSVTPIDTAPASANITAAQAEKAPTPVRYTSAKLSDEARNRLLVFAGVTVLTGSLLYTMSFIGA</sequence>
<name>A0A4Q0AGM9_9BACT</name>
<feature type="region of interest" description="Disordered" evidence="1">
    <location>
        <begin position="69"/>
        <end position="159"/>
    </location>
</feature>
<evidence type="ECO:0000256" key="1">
    <source>
        <dbReference type="SAM" id="MobiDB-lite"/>
    </source>
</evidence>
<keyword evidence="4" id="KW-1185">Reference proteome</keyword>
<keyword evidence="2" id="KW-0812">Transmembrane</keyword>
<evidence type="ECO:0000256" key="2">
    <source>
        <dbReference type="SAM" id="Phobius"/>
    </source>
</evidence>
<dbReference type="Proteomes" id="UP000289257">
    <property type="component" value="Unassembled WGS sequence"/>
</dbReference>
<feature type="compositionally biased region" description="Low complexity" evidence="1">
    <location>
        <begin position="119"/>
        <end position="136"/>
    </location>
</feature>
<feature type="region of interest" description="Disordered" evidence="1">
    <location>
        <begin position="1"/>
        <end position="25"/>
    </location>
</feature>
<feature type="compositionally biased region" description="Low complexity" evidence="1">
    <location>
        <begin position="11"/>
        <end position="25"/>
    </location>
</feature>